<dbReference type="Pfam" id="PF05542">
    <property type="entry name" value="DUF760"/>
    <property type="match status" value="2"/>
</dbReference>
<dbReference type="eggNOG" id="ENOG502QQZ8">
    <property type="taxonomic scope" value="Eukaryota"/>
</dbReference>
<organism evidence="2 3">
    <name type="scientific">Amborella trichopoda</name>
    <dbReference type="NCBI Taxonomy" id="13333"/>
    <lineage>
        <taxon>Eukaryota</taxon>
        <taxon>Viridiplantae</taxon>
        <taxon>Streptophyta</taxon>
        <taxon>Embryophyta</taxon>
        <taxon>Tracheophyta</taxon>
        <taxon>Spermatophyta</taxon>
        <taxon>Magnoliopsida</taxon>
        <taxon>Amborellales</taxon>
        <taxon>Amborellaceae</taxon>
        <taxon>Amborella</taxon>
    </lineage>
</organism>
<dbReference type="PANTHER" id="PTHR33598:SF10">
    <property type="entry name" value="SEED MATURATION-LIKE PROTEIN"/>
    <property type="match status" value="1"/>
</dbReference>
<evidence type="ECO:0000313" key="2">
    <source>
        <dbReference type="EMBL" id="ERN01694.1"/>
    </source>
</evidence>
<name>W1P257_AMBTC</name>
<sequence length="378" mass="41736">MAAATTASAAAGRAFSLCCKAASSSSSASLFFSPNLKPQELGRPSSSLFLVNKRKSERPRINCLIPGVDGGLWEGGEEEEEMGDFVSTRKGGFKREFKVLANMLKQIEPFDTSAIGKSASACCKESMKHTISSMLGLLPSDHFSVTVTVSRHPLARLLTSSIMTGYTLWNAEYRISLTRNLNLTDETMAMPSSQESNVLKSDDSHMQDGVDKATMNGSGLDVPEGLRNLSPTVLNYIQELRTALASVEKELNDQKLENMQIESNGDGSNALLQYLRSLEPEMVTELSRPSSSEVEEIVQQLVESILQRFFKDDIRPKLMDDLARTNTEAYSDEDAEHCDSIGTSRDYLARLLFWCMLLGHHMRGLEYRLHLSCAVGLL</sequence>
<keyword evidence="1" id="KW-0175">Coiled coil</keyword>
<dbReference type="Gramene" id="ERN01694">
    <property type="protein sequence ID" value="ERN01694"/>
    <property type="gene ID" value="AMTR_s00090p00160330"/>
</dbReference>
<dbReference type="HOGENOM" id="CLU_053049_0_0_1"/>
<keyword evidence="3" id="KW-1185">Reference proteome</keyword>
<evidence type="ECO:0008006" key="4">
    <source>
        <dbReference type="Google" id="ProtNLM"/>
    </source>
</evidence>
<gene>
    <name evidence="2" type="ORF">AMTR_s00090p00160330</name>
</gene>
<dbReference type="OMA" id="LGNCVEE"/>
<reference evidence="3" key="1">
    <citation type="journal article" date="2013" name="Science">
        <title>The Amborella genome and the evolution of flowering plants.</title>
        <authorList>
            <consortium name="Amborella Genome Project"/>
        </authorList>
    </citation>
    <scope>NUCLEOTIDE SEQUENCE [LARGE SCALE GENOMIC DNA]</scope>
</reference>
<dbReference type="STRING" id="13333.W1P257"/>
<proteinExistence type="predicted"/>
<dbReference type="KEGG" id="atr:18429779"/>
<dbReference type="InterPro" id="IPR008479">
    <property type="entry name" value="DUF760"/>
</dbReference>
<dbReference type="OrthoDB" id="4115at2759"/>
<dbReference type="PANTHER" id="PTHR33598">
    <property type="entry name" value="OS02G0833400 PROTEIN"/>
    <property type="match status" value="1"/>
</dbReference>
<feature type="coiled-coil region" evidence="1">
    <location>
        <begin position="237"/>
        <end position="264"/>
    </location>
</feature>
<evidence type="ECO:0000313" key="3">
    <source>
        <dbReference type="Proteomes" id="UP000017836"/>
    </source>
</evidence>
<accession>W1P257</accession>
<dbReference type="Proteomes" id="UP000017836">
    <property type="component" value="Unassembled WGS sequence"/>
</dbReference>
<dbReference type="AlphaFoldDB" id="W1P257"/>
<dbReference type="EMBL" id="KI394757">
    <property type="protein sequence ID" value="ERN01694.1"/>
    <property type="molecule type" value="Genomic_DNA"/>
</dbReference>
<evidence type="ECO:0000256" key="1">
    <source>
        <dbReference type="SAM" id="Coils"/>
    </source>
</evidence>
<protein>
    <recommendedName>
        <fullName evidence="4">Seed maturation-like protein</fullName>
    </recommendedName>
</protein>